<dbReference type="EMBL" id="HG322949">
    <property type="protein sequence ID" value="CDG84705.1"/>
    <property type="molecule type" value="Genomic_DNA"/>
</dbReference>
<accession>W0VAR2</accession>
<organism evidence="1 2">
    <name type="scientific">Janthinobacterium agaricidamnosum NBRC 102515 = DSM 9628</name>
    <dbReference type="NCBI Taxonomy" id="1349767"/>
    <lineage>
        <taxon>Bacteria</taxon>
        <taxon>Pseudomonadati</taxon>
        <taxon>Pseudomonadota</taxon>
        <taxon>Betaproteobacteria</taxon>
        <taxon>Burkholderiales</taxon>
        <taxon>Oxalobacteraceae</taxon>
        <taxon>Janthinobacterium</taxon>
    </lineage>
</organism>
<dbReference type="KEGG" id="jag:GJA_4095"/>
<reference evidence="1 2" key="1">
    <citation type="journal article" date="2015" name="Genome Announc.">
        <title>Genome Sequence of Mushroom Soft-Rot Pathogen Janthinobacterium agaricidamnosum.</title>
        <authorList>
            <person name="Graupner K."/>
            <person name="Lackner G."/>
            <person name="Hertweck C."/>
        </authorList>
    </citation>
    <scope>NUCLEOTIDE SEQUENCE [LARGE SCALE GENOMIC DNA]</scope>
    <source>
        <strain evidence="2">NBRC 102515 / DSM 9628</strain>
    </source>
</reference>
<gene>
    <name evidence="1" type="ORF">GJA_4095</name>
</gene>
<name>W0VAR2_9BURK</name>
<sequence>MLLTVKRTILACAPGVLRKSAASRMDGRFAPLLCSHACE</sequence>
<dbReference type="STRING" id="1349767.GJA_4095"/>
<dbReference type="AlphaFoldDB" id="W0VAR2"/>
<dbReference type="Proteomes" id="UP000027604">
    <property type="component" value="Chromosome I"/>
</dbReference>
<proteinExistence type="predicted"/>
<evidence type="ECO:0000313" key="1">
    <source>
        <dbReference type="EMBL" id="CDG84705.1"/>
    </source>
</evidence>
<keyword evidence="2" id="KW-1185">Reference proteome</keyword>
<protein>
    <submittedName>
        <fullName evidence="1">Uncharacterized protein</fullName>
    </submittedName>
</protein>
<dbReference type="HOGENOM" id="CLU_3311083_0_0_4"/>
<evidence type="ECO:0000313" key="2">
    <source>
        <dbReference type="Proteomes" id="UP000027604"/>
    </source>
</evidence>